<comment type="subunit">
    <text evidence="2">Complex I is composed of 45 different subunits.</text>
</comment>
<evidence type="ECO:0000256" key="2">
    <source>
        <dbReference type="RuleBase" id="RU363103"/>
    </source>
</evidence>
<gene>
    <name evidence="3" type="ORF">L9F63_003410</name>
</gene>
<dbReference type="Pfam" id="PF05071">
    <property type="entry name" value="NDUFA12"/>
    <property type="match status" value="1"/>
</dbReference>
<protein>
    <recommendedName>
        <fullName evidence="2">NADH dehydrogenase [ubiquinone] 1 alpha subcomplex subunit 12</fullName>
    </recommendedName>
</protein>
<reference evidence="3" key="1">
    <citation type="journal article" date="2023" name="IScience">
        <title>Live-bearing cockroach genome reveals convergent evolutionary mechanisms linked to viviparity in insects and beyond.</title>
        <authorList>
            <person name="Fouks B."/>
            <person name="Harrison M.C."/>
            <person name="Mikhailova A.A."/>
            <person name="Marchal E."/>
            <person name="English S."/>
            <person name="Carruthers M."/>
            <person name="Jennings E.C."/>
            <person name="Chiamaka E.L."/>
            <person name="Frigard R.A."/>
            <person name="Pippel M."/>
            <person name="Attardo G.M."/>
            <person name="Benoit J.B."/>
            <person name="Bornberg-Bauer E."/>
            <person name="Tobe S.S."/>
        </authorList>
    </citation>
    <scope>NUCLEOTIDE SEQUENCE</scope>
    <source>
        <strain evidence="3">Stay&amp;Tobe</strain>
    </source>
</reference>
<comment type="function">
    <text evidence="2">Accessory subunit of the mitochondrial membrane respiratory chain NADH dehydrogenase (Complex I), that is believed not to be involved in catalysis. Complex I functions in the transfer of electrons from NADH to the respiratory chain. The immediate electron acceptor for the enzyme is believed to be ubiquinone.</text>
</comment>
<dbReference type="PANTHER" id="PTHR12910:SF2">
    <property type="entry name" value="NADH DEHYDROGENASE [UBIQUINONE] 1 ALPHA SUBCOMPLEX SUBUNIT 12"/>
    <property type="match status" value="1"/>
</dbReference>
<name>A0AAD8E9X1_DIPPU</name>
<dbReference type="InterPro" id="IPR007763">
    <property type="entry name" value="NDUFA12"/>
</dbReference>
<reference evidence="3" key="2">
    <citation type="submission" date="2023-05" db="EMBL/GenBank/DDBJ databases">
        <authorList>
            <person name="Fouks B."/>
        </authorList>
    </citation>
    <scope>NUCLEOTIDE SEQUENCE</scope>
    <source>
        <strain evidence="3">Stay&amp;Tobe</strain>
        <tissue evidence="3">Testes</tissue>
    </source>
</reference>
<sequence>MSILMLTYFYYRFDTLKLGKLVGEDKFGNQYYENNYYFFGRNRWVEYSEKVHLDYDASQIPAEWFGWLHYRTDLPPHKDPTRPKYPWMLEHKENLSGTKDGYVPYSTTRPKIEAWVPPKSKKKCFR</sequence>
<keyword evidence="2" id="KW-0813">Transport</keyword>
<evidence type="ECO:0000313" key="4">
    <source>
        <dbReference type="Proteomes" id="UP001233999"/>
    </source>
</evidence>
<keyword evidence="2" id="KW-0249">Electron transport</keyword>
<comment type="caution">
    <text evidence="3">The sequence shown here is derived from an EMBL/GenBank/DDBJ whole genome shotgun (WGS) entry which is preliminary data.</text>
</comment>
<dbReference type="AlphaFoldDB" id="A0AAD8E9X1"/>
<dbReference type="EMBL" id="JASPKZ010007815">
    <property type="protein sequence ID" value="KAJ9582281.1"/>
    <property type="molecule type" value="Genomic_DNA"/>
</dbReference>
<evidence type="ECO:0000256" key="1">
    <source>
        <dbReference type="ARBA" id="ARBA00007355"/>
    </source>
</evidence>
<dbReference type="GO" id="GO:0005743">
    <property type="term" value="C:mitochondrial inner membrane"/>
    <property type="evidence" value="ECO:0007669"/>
    <property type="project" value="UniProtKB-SubCell"/>
</dbReference>
<accession>A0AAD8E9X1</accession>
<proteinExistence type="inferred from homology"/>
<comment type="subcellular location">
    <subcellularLocation>
        <location evidence="2">Mitochondrion inner membrane</location>
        <topology evidence="2">Peripheral membrane protein</topology>
        <orientation evidence="2">Matrix side</orientation>
    </subcellularLocation>
</comment>
<keyword evidence="2" id="KW-0679">Respiratory chain</keyword>
<comment type="similarity">
    <text evidence="1 2">Belongs to the complex I NDUFA12 subunit family.</text>
</comment>
<dbReference type="GO" id="GO:0045271">
    <property type="term" value="C:respiratory chain complex I"/>
    <property type="evidence" value="ECO:0007669"/>
    <property type="project" value="InterPro"/>
</dbReference>
<evidence type="ECO:0000313" key="3">
    <source>
        <dbReference type="EMBL" id="KAJ9582281.1"/>
    </source>
</evidence>
<dbReference type="Proteomes" id="UP001233999">
    <property type="component" value="Unassembled WGS sequence"/>
</dbReference>
<dbReference type="GO" id="GO:0006979">
    <property type="term" value="P:response to oxidative stress"/>
    <property type="evidence" value="ECO:0007669"/>
    <property type="project" value="TreeGrafter"/>
</dbReference>
<keyword evidence="2" id="KW-0472">Membrane</keyword>
<organism evidence="3 4">
    <name type="scientific">Diploptera punctata</name>
    <name type="common">Pacific beetle cockroach</name>
    <dbReference type="NCBI Taxonomy" id="6984"/>
    <lineage>
        <taxon>Eukaryota</taxon>
        <taxon>Metazoa</taxon>
        <taxon>Ecdysozoa</taxon>
        <taxon>Arthropoda</taxon>
        <taxon>Hexapoda</taxon>
        <taxon>Insecta</taxon>
        <taxon>Pterygota</taxon>
        <taxon>Neoptera</taxon>
        <taxon>Polyneoptera</taxon>
        <taxon>Dictyoptera</taxon>
        <taxon>Blattodea</taxon>
        <taxon>Blaberoidea</taxon>
        <taxon>Blaberidae</taxon>
        <taxon>Diplopterinae</taxon>
        <taxon>Diploptera</taxon>
    </lineage>
</organism>
<keyword evidence="2" id="KW-0496">Mitochondrion</keyword>
<keyword evidence="4" id="KW-1185">Reference proteome</keyword>
<keyword evidence="2" id="KW-0999">Mitochondrion inner membrane</keyword>
<dbReference type="PANTHER" id="PTHR12910">
    <property type="entry name" value="NADH-UBIQUINONE OXIDOREDUCTASE SUBUNIT B17.2"/>
    <property type="match status" value="1"/>
</dbReference>